<dbReference type="Gene3D" id="1.50.10.20">
    <property type="match status" value="2"/>
</dbReference>
<dbReference type="GO" id="GO:0031179">
    <property type="term" value="P:peptide modification"/>
    <property type="evidence" value="ECO:0007669"/>
    <property type="project" value="InterPro"/>
</dbReference>
<evidence type="ECO:0000313" key="3">
    <source>
        <dbReference type="EMBL" id="GFE07709.1"/>
    </source>
</evidence>
<evidence type="ECO:0000313" key="4">
    <source>
        <dbReference type="Proteomes" id="UP000435837"/>
    </source>
</evidence>
<dbReference type="Pfam" id="PF25816">
    <property type="entry name" value="RamC_N"/>
    <property type="match status" value="1"/>
</dbReference>
<feature type="domain" description="Protein kinase" evidence="2">
    <location>
        <begin position="224"/>
        <end position="524"/>
    </location>
</feature>
<dbReference type="NCBIfam" id="NF038151">
    <property type="entry name" value="lanthi_synth_III"/>
    <property type="match status" value="1"/>
</dbReference>
<keyword evidence="3" id="KW-0418">Kinase</keyword>
<proteinExistence type="predicted"/>
<gene>
    <name evidence="3" type="ORF">Scani_39770</name>
</gene>
<protein>
    <submittedName>
        <fullName evidence="3">Serine/threonine protein kinase</fullName>
    </submittedName>
</protein>
<dbReference type="SMART" id="SM01260">
    <property type="entry name" value="LANC_like"/>
    <property type="match status" value="1"/>
</dbReference>
<dbReference type="Proteomes" id="UP000435837">
    <property type="component" value="Unassembled WGS sequence"/>
</dbReference>
<sequence length="870" mass="93510">MDELAHALGDGIFYVPAGTPNHRGTSYVPEGMPADWRVSRSGMWHQWRPESGPAIADQGWKVHVSAQMQRASHVLDTVARICTQQGVVFKHLASSFDFLMMHHKHASRIQSGKFIAAYPADSVAALKLMRALAAALAGEKGPYILTDRPFEGSECVFYRYGAFKDTGHVLPDGSFFSTVKDASGREIPDDRRIGAGPPPGITDPFRTPAKNSPARLGAVTVGGYTIERVVRFSNSGGTYRAVEQTTGRTVFLKEARPHSGLVSPHSDAQQRLHGERRALEQLHRICPGLCPEPIDFFTEGGHCFLVSEFVAGKPLHSWVVEHNPVINSRAEKEDFTRYFAVCKQLLGALRAQIQELHDVGYAFIDLGPDNVMVTADGTPRLVDFETVGLVQDRPTAVGAPGFFDPELAEQRPLEQDEHALASIALYLLAPVNVTADRNPAVLGHLRFLLEQVSPLPPALWAAATRRSAPLLIATAEPPVAAESVCAEPRTHLEKLRRDLIKGILATADPGGTGPLFPTVPEGFASNTLSVQHGAAGVLHALAHADVPVPESVRKRFLRDAFRQRDALPPGLFSGLAGISWVLTETGHLEEAAQLLDTATRHPVLDDCVDLAHGAAGVAMAHLRFHVSTGEFRHLDRAQALLDGIGAEGESIGLAVGASGVAMAHYYLGALTGDTATLAKGRGFLETDRRRGVLDHGGLLFPVSSKDRRLMPYLWSGSAGIGLVANRYLSRETPDLKLLAQGTQQAARCLFTRYGGLFQGLSGLGAYWADTALWSTTDEARQQALDIATRLFLHTVPTPDGTYLHGGPGLRLSCDLGSGSAGVLLFLHQLLHGKPDALFTLDAFVGTPSGAGADAHEEAPVLPPDMASDAL</sequence>
<dbReference type="InterPro" id="IPR000719">
    <property type="entry name" value="Prot_kinase_dom"/>
</dbReference>
<accession>A0A640S8Y1</accession>
<comment type="caution">
    <text evidence="3">The sequence shown here is derived from an EMBL/GenBank/DDBJ whole genome shotgun (WGS) entry which is preliminary data.</text>
</comment>
<dbReference type="EMBL" id="BLIN01000005">
    <property type="protein sequence ID" value="GFE07709.1"/>
    <property type="molecule type" value="Genomic_DNA"/>
</dbReference>
<dbReference type="Pfam" id="PF00069">
    <property type="entry name" value="Pkinase"/>
    <property type="match status" value="1"/>
</dbReference>
<feature type="region of interest" description="Disordered" evidence="1">
    <location>
        <begin position="186"/>
        <end position="209"/>
    </location>
</feature>
<keyword evidence="3" id="KW-0723">Serine/threonine-protein kinase</keyword>
<evidence type="ECO:0000259" key="2">
    <source>
        <dbReference type="PROSITE" id="PS50011"/>
    </source>
</evidence>
<keyword evidence="3" id="KW-0808">Transferase</keyword>
<dbReference type="GO" id="GO:0004674">
    <property type="term" value="F:protein serine/threonine kinase activity"/>
    <property type="evidence" value="ECO:0007669"/>
    <property type="project" value="UniProtKB-KW"/>
</dbReference>
<dbReference type="Gene3D" id="1.10.510.10">
    <property type="entry name" value="Transferase(Phosphotransferase) domain 1"/>
    <property type="match status" value="1"/>
</dbReference>
<reference evidence="3 4" key="1">
    <citation type="submission" date="2019-12" db="EMBL/GenBank/DDBJ databases">
        <title>Whole genome shotgun sequence of Streptomyces caniferus NBRC 15389.</title>
        <authorList>
            <person name="Ichikawa N."/>
            <person name="Kimura A."/>
            <person name="Kitahashi Y."/>
            <person name="Komaki H."/>
            <person name="Tamura T."/>
        </authorList>
    </citation>
    <scope>NUCLEOTIDE SEQUENCE [LARGE SCALE GENOMIC DNA]</scope>
    <source>
        <strain evidence="3 4">NBRC 15389</strain>
    </source>
</reference>
<dbReference type="InterPro" id="IPR053524">
    <property type="entry name" value="Aerial_hyphae_peptide-synth"/>
</dbReference>
<dbReference type="AlphaFoldDB" id="A0A640S8Y1"/>
<dbReference type="SUPFAM" id="SSF56112">
    <property type="entry name" value="Protein kinase-like (PK-like)"/>
    <property type="match status" value="1"/>
</dbReference>
<organism evidence="3 4">
    <name type="scientific">Streptomyces caniferus</name>
    <dbReference type="NCBI Taxonomy" id="285557"/>
    <lineage>
        <taxon>Bacteria</taxon>
        <taxon>Bacillati</taxon>
        <taxon>Actinomycetota</taxon>
        <taxon>Actinomycetes</taxon>
        <taxon>Kitasatosporales</taxon>
        <taxon>Streptomycetaceae</taxon>
        <taxon>Streptomyces</taxon>
    </lineage>
</organism>
<dbReference type="PROSITE" id="PS50011">
    <property type="entry name" value="PROTEIN_KINASE_DOM"/>
    <property type="match status" value="1"/>
</dbReference>
<dbReference type="OrthoDB" id="1492512at2"/>
<dbReference type="SMART" id="SM00220">
    <property type="entry name" value="S_TKc"/>
    <property type="match status" value="1"/>
</dbReference>
<dbReference type="InterPro" id="IPR058053">
    <property type="entry name" value="RamC_C"/>
</dbReference>
<dbReference type="GO" id="GO:0005524">
    <property type="term" value="F:ATP binding"/>
    <property type="evidence" value="ECO:0007669"/>
    <property type="project" value="InterPro"/>
</dbReference>
<feature type="region of interest" description="Disordered" evidence="1">
    <location>
        <begin position="851"/>
        <end position="870"/>
    </location>
</feature>
<dbReference type="InterPro" id="IPR011009">
    <property type="entry name" value="Kinase-like_dom_sf"/>
</dbReference>
<dbReference type="RefSeq" id="WP_159477749.1">
    <property type="nucleotide sequence ID" value="NZ_BAAATH010000022.1"/>
</dbReference>
<dbReference type="InterPro" id="IPR057929">
    <property type="entry name" value="RamC_N"/>
</dbReference>
<dbReference type="InterPro" id="IPR007822">
    <property type="entry name" value="LANC-like"/>
</dbReference>
<dbReference type="SUPFAM" id="SSF158745">
    <property type="entry name" value="LanC-like"/>
    <property type="match status" value="1"/>
</dbReference>
<name>A0A640S8Y1_9ACTN</name>
<dbReference type="CDD" id="cd04791">
    <property type="entry name" value="LanC_SerThrkinase"/>
    <property type="match status" value="1"/>
</dbReference>
<evidence type="ECO:0000256" key="1">
    <source>
        <dbReference type="SAM" id="MobiDB-lite"/>
    </source>
</evidence>